<dbReference type="OMA" id="DDVCRFY"/>
<organism evidence="1 2">
    <name type="scientific">Babesia bovis</name>
    <dbReference type="NCBI Taxonomy" id="5865"/>
    <lineage>
        <taxon>Eukaryota</taxon>
        <taxon>Sar</taxon>
        <taxon>Alveolata</taxon>
        <taxon>Apicomplexa</taxon>
        <taxon>Aconoidasida</taxon>
        <taxon>Piroplasmida</taxon>
        <taxon>Babesiidae</taxon>
        <taxon>Babesia</taxon>
    </lineage>
</organism>
<comment type="caution">
    <text evidence="1">The sequence shown here is derived from an EMBL/GenBank/DDBJ whole genome shotgun (WGS) entry which is preliminary data.</text>
</comment>
<reference evidence="2" key="3">
    <citation type="journal article" date="2021" name="Int. J. Parasitol.">
        <title>Comparative analysis of gene expression between Babesia bovis blood stages and kinetes allowed by improved genome annotation.</title>
        <authorList>
            <person name="Ueti M.W."/>
            <person name="Johnson W.C."/>
            <person name="Kappmeyer L.S."/>
            <person name="Herndon D.R."/>
            <person name="Mousel M.R."/>
            <person name="Reif K.E."/>
            <person name="Taus N.S."/>
            <person name="Ifeonu O.O."/>
            <person name="Silva J.C."/>
            <person name="Suarez C.E."/>
            <person name="Brayton K.A."/>
        </authorList>
    </citation>
    <scope>NUCLEOTIDE SEQUENCE [LARGE SCALE GENOMIC DNA]</scope>
</reference>
<dbReference type="Proteomes" id="UP000002173">
    <property type="component" value="Unassembled WGS sequence"/>
</dbReference>
<dbReference type="AlphaFoldDB" id="A7ARR3"/>
<reference evidence="2" key="2">
    <citation type="journal article" date="2020" name="Data Brief">
        <title>Transcriptome dataset of Babesia bovis life stages within vertebrate and invertebrate hosts.</title>
        <authorList>
            <person name="Ueti M.W."/>
            <person name="Johnson W.C."/>
            <person name="Kappmeyer L.S."/>
            <person name="Herndon D.R."/>
            <person name="Mousel M.R."/>
            <person name="Reif K.E."/>
            <person name="Taus N.S."/>
            <person name="Ifeonu O.O."/>
            <person name="Silva J.C."/>
            <person name="Suarez C.E."/>
            <person name="Brayton K.A."/>
        </authorList>
    </citation>
    <scope>NUCLEOTIDE SEQUENCE [LARGE SCALE GENOMIC DNA]</scope>
</reference>
<accession>A7ARR3</accession>
<protein>
    <submittedName>
        <fullName evidence="1">Uncharacterized protein</fullName>
    </submittedName>
</protein>
<proteinExistence type="predicted"/>
<name>A7ARR3_BABBO</name>
<reference evidence="1 2" key="1">
    <citation type="journal article" date="2007" name="PLoS Pathog.">
        <title>Genome sequence of Babesia bovis and comparative analysis of apicomplexan hemoprotozoa.</title>
        <authorList>
            <person name="Brayton K.A."/>
            <person name="Lau A.O.T."/>
            <person name="Herndon D.R."/>
            <person name="Hannick L."/>
            <person name="Kappmeyer L.S."/>
            <person name="Berens S.J."/>
            <person name="Bidwell S.L."/>
            <person name="Brown W.C."/>
            <person name="Crabtree J."/>
            <person name="Fadrosh D."/>
            <person name="Feldblum T."/>
            <person name="Forberger H.A."/>
            <person name="Haas B.J."/>
            <person name="Howell J.M."/>
            <person name="Khouri H."/>
            <person name="Koo H."/>
            <person name="Mann D.J."/>
            <person name="Norimine J."/>
            <person name="Paulsen I.T."/>
            <person name="Radune D."/>
            <person name="Ren Q."/>
            <person name="Smith R.K. Jr."/>
            <person name="Suarez C.E."/>
            <person name="White O."/>
            <person name="Wortman J.R."/>
            <person name="Knowles D.P. Jr."/>
            <person name="McElwain T.F."/>
            <person name="Nene V.M."/>
        </authorList>
    </citation>
    <scope>NUCLEOTIDE SEQUENCE [LARGE SCALE GENOMIC DNA]</scope>
    <source>
        <strain evidence="1">T2Bo</strain>
    </source>
</reference>
<dbReference type="EMBL" id="AAXT01000002">
    <property type="protein sequence ID" value="EDO07232.1"/>
    <property type="molecule type" value="Genomic_DNA"/>
</dbReference>
<evidence type="ECO:0000313" key="2">
    <source>
        <dbReference type="Proteomes" id="UP000002173"/>
    </source>
</evidence>
<dbReference type="InParanoid" id="A7ARR3"/>
<evidence type="ECO:0000313" key="1">
    <source>
        <dbReference type="EMBL" id="EDO07232.1"/>
    </source>
</evidence>
<dbReference type="eggNOG" id="ENOG502QXQV">
    <property type="taxonomic scope" value="Eukaryota"/>
</dbReference>
<keyword evidence="2" id="KW-1185">Reference proteome</keyword>
<gene>
    <name evidence="1" type="ORF">BBOV_IV008780</name>
</gene>
<sequence>MAASDTAITLDDVCRFYHPNATFPCKIRALTTTGNTEGLLINGNLLDQQLSLEHLSKHEMILIISNGSHGRNVVGTSEQQFTEQCKSWIPTGLSQSDRVKLHDAVKTIDVVTTEELMQTFAIFLMEIGSFQPSLNSVKDTFLEALVQNRATKVIVLFDYRFAKSNDLRKHMETVVNLVESGHVDNIDLYLSYDDSRVNEAKLSEALVEINNSFKIAFHGSEYEKELSTYIFKPFKVPSNGELISHLLGGDDFNVANFVNETLKNGSMFEYQCENAKNIEMEHGIHMLQTTMESAKQDKLQLCIEKLERDIDLLHDVSTK</sequence>
<dbReference type="VEuPathDB" id="PiroplasmaDB:BBOV_IV008780"/>